<feature type="signal peptide" evidence="1">
    <location>
        <begin position="1"/>
        <end position="27"/>
    </location>
</feature>
<evidence type="ECO:0000256" key="1">
    <source>
        <dbReference type="SAM" id="SignalP"/>
    </source>
</evidence>
<keyword evidence="1" id="KW-0732">Signal</keyword>
<gene>
    <name evidence="2" type="ORF">HA039_30565</name>
</gene>
<dbReference type="RefSeq" id="WP_167034791.1">
    <property type="nucleotide sequence ID" value="NZ_CP050177.1"/>
</dbReference>
<accession>A0A6G9H6B2</accession>
<reference evidence="2 3" key="1">
    <citation type="submission" date="2020-03" db="EMBL/GenBank/DDBJ databases">
        <title>A novel species.</title>
        <authorList>
            <person name="Gao J."/>
        </authorList>
    </citation>
    <scope>NUCLEOTIDE SEQUENCE [LARGE SCALE GENOMIC DNA]</scope>
    <source>
        <strain evidence="2 3">QMT-12</strain>
    </source>
</reference>
<evidence type="ECO:0000313" key="3">
    <source>
        <dbReference type="Proteomes" id="UP000501179"/>
    </source>
</evidence>
<sequence length="139" mass="14580">MRNLIKTRTTVVVGTLLLAATTTSAQAAEHSFAKAYVQRCTDLGRGDLCIDVNGRVGGRGTIGVGYWKRSGDAVHVRLGWQNTTGGAANFSRSVHGPLVPGNTTGTETWSTYLAAGCVYPLIEVVGQGTLKGKEVCVPS</sequence>
<evidence type="ECO:0000313" key="2">
    <source>
        <dbReference type="EMBL" id="QIQ06073.1"/>
    </source>
</evidence>
<dbReference type="EMBL" id="CP050177">
    <property type="protein sequence ID" value="QIQ06073.1"/>
    <property type="molecule type" value="Genomic_DNA"/>
</dbReference>
<name>A0A6G9H6B2_9ACTN</name>
<protein>
    <recommendedName>
        <fullName evidence="4">Secreted protein</fullName>
    </recommendedName>
</protein>
<evidence type="ECO:0008006" key="4">
    <source>
        <dbReference type="Google" id="ProtNLM"/>
    </source>
</evidence>
<dbReference type="Proteomes" id="UP000501179">
    <property type="component" value="Chromosome"/>
</dbReference>
<feature type="chain" id="PRO_5026097509" description="Secreted protein" evidence="1">
    <location>
        <begin position="28"/>
        <end position="139"/>
    </location>
</feature>
<organism evidence="2 3">
    <name type="scientific">Streptomyces liangshanensis</name>
    <dbReference type="NCBI Taxonomy" id="2717324"/>
    <lineage>
        <taxon>Bacteria</taxon>
        <taxon>Bacillati</taxon>
        <taxon>Actinomycetota</taxon>
        <taxon>Actinomycetes</taxon>
        <taxon>Kitasatosporales</taxon>
        <taxon>Streptomycetaceae</taxon>
        <taxon>Streptomyces</taxon>
    </lineage>
</organism>
<dbReference type="AlphaFoldDB" id="A0A6G9H6B2"/>
<keyword evidence="3" id="KW-1185">Reference proteome</keyword>
<proteinExistence type="predicted"/>
<dbReference type="KEGG" id="slia:HA039_30565"/>